<feature type="region of interest" description="Disordered" evidence="1">
    <location>
        <begin position="749"/>
        <end position="801"/>
    </location>
</feature>
<protein>
    <submittedName>
        <fullName evidence="3">Uncharacterized protein</fullName>
    </submittedName>
</protein>
<dbReference type="AlphaFoldDB" id="A0AAD3T3X1"/>
<reference evidence="3" key="1">
    <citation type="submission" date="2023-05" db="EMBL/GenBank/DDBJ databases">
        <title>Nepenthes gracilis genome sequencing.</title>
        <authorList>
            <person name="Fukushima K."/>
        </authorList>
    </citation>
    <scope>NUCLEOTIDE SEQUENCE</scope>
    <source>
        <strain evidence="3">SING2019-196</strain>
    </source>
</reference>
<dbReference type="PANTHER" id="PTHR34775">
    <property type="entry name" value="TRANSMEMBRANE PROTEIN"/>
    <property type="match status" value="1"/>
</dbReference>
<keyword evidence="2" id="KW-0472">Membrane</keyword>
<feature type="compositionally biased region" description="Low complexity" evidence="1">
    <location>
        <begin position="749"/>
        <end position="765"/>
    </location>
</feature>
<accession>A0AAD3T3X1</accession>
<feature type="compositionally biased region" description="Polar residues" evidence="1">
    <location>
        <begin position="288"/>
        <end position="301"/>
    </location>
</feature>
<comment type="caution">
    <text evidence="3">The sequence shown here is derived from an EMBL/GenBank/DDBJ whole genome shotgun (WGS) entry which is preliminary data.</text>
</comment>
<evidence type="ECO:0000313" key="3">
    <source>
        <dbReference type="EMBL" id="GMH22151.1"/>
    </source>
</evidence>
<feature type="region of interest" description="Disordered" evidence="1">
    <location>
        <begin position="281"/>
        <end position="324"/>
    </location>
</feature>
<feature type="compositionally biased region" description="Polar residues" evidence="1">
    <location>
        <begin position="208"/>
        <end position="217"/>
    </location>
</feature>
<keyword evidence="2" id="KW-0812">Transmembrane</keyword>
<keyword evidence="2" id="KW-1133">Transmembrane helix</keyword>
<evidence type="ECO:0000256" key="1">
    <source>
        <dbReference type="SAM" id="MobiDB-lite"/>
    </source>
</evidence>
<feature type="transmembrane region" description="Helical" evidence="2">
    <location>
        <begin position="609"/>
        <end position="631"/>
    </location>
</feature>
<evidence type="ECO:0000313" key="4">
    <source>
        <dbReference type="Proteomes" id="UP001279734"/>
    </source>
</evidence>
<evidence type="ECO:0000256" key="2">
    <source>
        <dbReference type="SAM" id="Phobius"/>
    </source>
</evidence>
<dbReference type="EMBL" id="BSYO01000024">
    <property type="protein sequence ID" value="GMH22151.1"/>
    <property type="molecule type" value="Genomic_DNA"/>
</dbReference>
<name>A0AAD3T3X1_NEPGR</name>
<sequence length="801" mass="89140">MLISPLLDKKDCDACTVDDGTGEMSKTTTTEKPFSICLSIAPLPPSEIINSEILPQEASFTFPSLRSRIAIEDDKPLKMDGSDEVLSPSSSSPVKPLTAKTISLGNDENERSESYQNPLLQMDSKFHTLYQPAIKNFMASTVRASSKAVNPREKIVTEKKIEASGSTSTDAHQLKTPNLDPKVVSKQKGISASGKSSSPDPPLLSSSRVSKSVNGEENSFAPDSSLLPYERSFNYLSSRPKFLRYKPNRHREFFLGQKSEVGRGKDGPSPNENAYFIAEKGGDDEDSSISVGGSLDSTSQGRLLKQENGGSEKPEEKDDGVEEETICEEMEEERNGCLKWELKSSLLVFVILVLSTAYISSMNSPTPPPALQIIWGLREECLKIIEYGIFRGTKVKYSEGGREFFDEREEPQTALLEVKEQMVKHEAESVVEHNHELVEIVEVEYRENEEPQIGTFQVHGEMIKDEVEGIVENIHELFAVVEVENRGSEHDSGKAKIEEEINDDLSNNIELKGIQIPAKIESMEDDQIVMPFDLDGNQGKSYDNGWDTDSHFRDEELEDEVLITDQCFDEGDEEAKIFESSEKVEISGIDLEKMFEDPIGQMPSWLCPYSLAASAIFFVGFVASLVVRFCFKWKRASGRTNLMSKNLCSEAMDAEKSSLVLLTKKVKKEIEQIEKVDPSTEKKVPKETPRGSKALNVKLLGEFLFEEGSISLNSCAMGRKILETEESSHEKSMAARSCSSRLQASSPFEFSTINSSSPSNESFTSQQEKIAKKDGKSETTKVIQTPVRRSSRIRNRGMTSP</sequence>
<keyword evidence="4" id="KW-1185">Reference proteome</keyword>
<gene>
    <name evidence="3" type="ORF">Nepgr_023994</name>
</gene>
<organism evidence="3 4">
    <name type="scientific">Nepenthes gracilis</name>
    <name type="common">Slender pitcher plant</name>
    <dbReference type="NCBI Taxonomy" id="150966"/>
    <lineage>
        <taxon>Eukaryota</taxon>
        <taxon>Viridiplantae</taxon>
        <taxon>Streptophyta</taxon>
        <taxon>Embryophyta</taxon>
        <taxon>Tracheophyta</taxon>
        <taxon>Spermatophyta</taxon>
        <taxon>Magnoliopsida</taxon>
        <taxon>eudicotyledons</taxon>
        <taxon>Gunneridae</taxon>
        <taxon>Pentapetalae</taxon>
        <taxon>Caryophyllales</taxon>
        <taxon>Nepenthaceae</taxon>
        <taxon>Nepenthes</taxon>
    </lineage>
</organism>
<feature type="region of interest" description="Disordered" evidence="1">
    <location>
        <begin position="148"/>
        <end position="226"/>
    </location>
</feature>
<dbReference type="Proteomes" id="UP001279734">
    <property type="component" value="Unassembled WGS sequence"/>
</dbReference>
<proteinExistence type="predicted"/>
<dbReference type="PANTHER" id="PTHR34775:SF6">
    <property type="entry name" value="TRANSMEMBRANE PROTEIN"/>
    <property type="match status" value="1"/>
</dbReference>
<feature type="compositionally biased region" description="Basic and acidic residues" evidence="1">
    <location>
        <begin position="769"/>
        <end position="779"/>
    </location>
</feature>
<feature type="region of interest" description="Disordered" evidence="1">
    <location>
        <begin position="78"/>
        <end position="116"/>
    </location>
</feature>
<feature type="compositionally biased region" description="Basic and acidic residues" evidence="1">
    <location>
        <begin position="150"/>
        <end position="162"/>
    </location>
</feature>